<comment type="caution">
    <text evidence="2">The sequence shown here is derived from an EMBL/GenBank/DDBJ whole genome shotgun (WGS) entry which is preliminary data.</text>
</comment>
<reference evidence="2 3" key="1">
    <citation type="submission" date="2020-06" db="EMBL/GenBank/DDBJ databases">
        <title>Transcriptomic and genomic resources for Thalictrum thalictroides and T. hernandezii: Facilitating candidate gene discovery in an emerging model plant lineage.</title>
        <authorList>
            <person name="Arias T."/>
            <person name="Riano-Pachon D.M."/>
            <person name="Di Stilio V.S."/>
        </authorList>
    </citation>
    <scope>NUCLEOTIDE SEQUENCE [LARGE SCALE GENOMIC DNA]</scope>
    <source>
        <strain evidence="3">cv. WT478/WT964</strain>
        <tissue evidence="2">Leaves</tissue>
    </source>
</reference>
<keyword evidence="3" id="KW-1185">Reference proteome</keyword>
<dbReference type="InterPro" id="IPR055562">
    <property type="entry name" value="DUF7138"/>
</dbReference>
<gene>
    <name evidence="2" type="ORF">FRX31_025220</name>
</gene>
<protein>
    <recommendedName>
        <fullName evidence="1">DUF7138 domain-containing protein</fullName>
    </recommendedName>
</protein>
<dbReference type="Proteomes" id="UP000554482">
    <property type="component" value="Unassembled WGS sequence"/>
</dbReference>
<evidence type="ECO:0000313" key="3">
    <source>
        <dbReference type="Proteomes" id="UP000554482"/>
    </source>
</evidence>
<accession>A0A7J6VJA4</accession>
<organism evidence="2 3">
    <name type="scientific">Thalictrum thalictroides</name>
    <name type="common">Rue-anemone</name>
    <name type="synonym">Anemone thalictroides</name>
    <dbReference type="NCBI Taxonomy" id="46969"/>
    <lineage>
        <taxon>Eukaryota</taxon>
        <taxon>Viridiplantae</taxon>
        <taxon>Streptophyta</taxon>
        <taxon>Embryophyta</taxon>
        <taxon>Tracheophyta</taxon>
        <taxon>Spermatophyta</taxon>
        <taxon>Magnoliopsida</taxon>
        <taxon>Ranunculales</taxon>
        <taxon>Ranunculaceae</taxon>
        <taxon>Thalictroideae</taxon>
        <taxon>Thalictrum</taxon>
    </lineage>
</organism>
<dbReference type="EMBL" id="JABWDY010031025">
    <property type="protein sequence ID" value="KAF5185196.1"/>
    <property type="molecule type" value="Genomic_DNA"/>
</dbReference>
<proteinExistence type="predicted"/>
<dbReference type="Pfam" id="PF23596">
    <property type="entry name" value="DUF7138"/>
    <property type="match status" value="1"/>
</dbReference>
<dbReference type="PANTHER" id="PTHR36351:SF1">
    <property type="entry name" value="EMBRYO SAC DEVELOPMENT ARREST 12"/>
    <property type="match status" value="1"/>
</dbReference>
<dbReference type="AlphaFoldDB" id="A0A7J6VJA4"/>
<dbReference type="OrthoDB" id="778072at2759"/>
<evidence type="ECO:0000259" key="1">
    <source>
        <dbReference type="Pfam" id="PF23596"/>
    </source>
</evidence>
<name>A0A7J6VJA4_THATH</name>
<dbReference type="PANTHER" id="PTHR36351">
    <property type="entry name" value="EMBRYO SAC DEVELOPMENT ARREST 12"/>
    <property type="match status" value="1"/>
</dbReference>
<sequence>MTESRLSIRLPVFVDDEENKETYVGNLVIDPRHELKDYHSQLSRMMGISPHKLTVSLFFRRKSRSKAIHRIQINEKANLGILLLGREKDCYILISSKMSRKGGKFHQEENVVKDEEYFTNQKRFSSSDPPPKLLLRRDSAAIPLQFSLNSSPYYSTQIPSSQAQNMYANQGLKLGLRNYESLLQMQKENCLMSYNSKSPYTEIAKNYEYRRDGIGGGGVCGSESTAICEVCLNAKGMRTEFHWCVLDSPISGYYQSKFGPIARPSKG</sequence>
<feature type="domain" description="DUF7138" evidence="1">
    <location>
        <begin position="12"/>
        <end position="93"/>
    </location>
</feature>
<evidence type="ECO:0000313" key="2">
    <source>
        <dbReference type="EMBL" id="KAF5185196.1"/>
    </source>
</evidence>